<comment type="caution">
    <text evidence="9">The sequence shown here is derived from an EMBL/GenBank/DDBJ whole genome shotgun (WGS) entry which is preliminary data.</text>
</comment>
<evidence type="ECO:0000313" key="10">
    <source>
        <dbReference type="Proteomes" id="UP000294919"/>
    </source>
</evidence>
<evidence type="ECO:0000259" key="8">
    <source>
        <dbReference type="Pfam" id="PF00892"/>
    </source>
</evidence>
<feature type="transmembrane region" description="Helical" evidence="7">
    <location>
        <begin position="44"/>
        <end position="64"/>
    </location>
</feature>
<evidence type="ECO:0000256" key="4">
    <source>
        <dbReference type="ARBA" id="ARBA00022692"/>
    </source>
</evidence>
<feature type="transmembrane region" description="Helical" evidence="7">
    <location>
        <begin position="12"/>
        <end position="32"/>
    </location>
</feature>
<feature type="transmembrane region" description="Helical" evidence="7">
    <location>
        <begin position="128"/>
        <end position="146"/>
    </location>
</feature>
<dbReference type="OrthoDB" id="9804865at2"/>
<keyword evidence="4 7" id="KW-0812">Transmembrane</keyword>
<feature type="transmembrane region" description="Helical" evidence="7">
    <location>
        <begin position="76"/>
        <end position="97"/>
    </location>
</feature>
<dbReference type="AlphaFoldDB" id="A0A4R2KFM9"/>
<evidence type="ECO:0000256" key="5">
    <source>
        <dbReference type="ARBA" id="ARBA00022989"/>
    </source>
</evidence>
<feature type="transmembrane region" description="Helical" evidence="7">
    <location>
        <begin position="247"/>
        <end position="268"/>
    </location>
</feature>
<dbReference type="GO" id="GO:0005886">
    <property type="term" value="C:plasma membrane"/>
    <property type="evidence" value="ECO:0007669"/>
    <property type="project" value="UniProtKB-SubCell"/>
</dbReference>
<dbReference type="Proteomes" id="UP000294919">
    <property type="component" value="Unassembled WGS sequence"/>
</dbReference>
<evidence type="ECO:0000256" key="7">
    <source>
        <dbReference type="SAM" id="Phobius"/>
    </source>
</evidence>
<evidence type="ECO:0000313" key="9">
    <source>
        <dbReference type="EMBL" id="TCO71037.1"/>
    </source>
</evidence>
<feature type="domain" description="EamA" evidence="8">
    <location>
        <begin position="16"/>
        <end position="145"/>
    </location>
</feature>
<keyword evidence="5 7" id="KW-1133">Transmembrane helix</keyword>
<dbReference type="InterPro" id="IPR000620">
    <property type="entry name" value="EamA_dom"/>
</dbReference>
<reference evidence="9 10" key="1">
    <citation type="submission" date="2019-03" db="EMBL/GenBank/DDBJ databases">
        <title>Genomic Encyclopedia of Type Strains, Phase IV (KMG-IV): sequencing the most valuable type-strain genomes for metagenomic binning, comparative biology and taxonomic classification.</title>
        <authorList>
            <person name="Goeker M."/>
        </authorList>
    </citation>
    <scope>NUCLEOTIDE SEQUENCE [LARGE SCALE GENOMIC DNA]</scope>
    <source>
        <strain evidence="9 10">DSM 102940</strain>
    </source>
</reference>
<keyword evidence="10" id="KW-1185">Reference proteome</keyword>
<dbReference type="PANTHER" id="PTHR42920:SF5">
    <property type="entry name" value="EAMA DOMAIN-CONTAINING PROTEIN"/>
    <property type="match status" value="1"/>
</dbReference>
<gene>
    <name evidence="9" type="ORF">EV214_12325</name>
</gene>
<evidence type="ECO:0000256" key="6">
    <source>
        <dbReference type="ARBA" id="ARBA00023136"/>
    </source>
</evidence>
<dbReference type="EMBL" id="SLWV01000023">
    <property type="protein sequence ID" value="TCO71037.1"/>
    <property type="molecule type" value="Genomic_DNA"/>
</dbReference>
<feature type="transmembrane region" description="Helical" evidence="7">
    <location>
        <begin position="210"/>
        <end position="235"/>
    </location>
</feature>
<evidence type="ECO:0000256" key="3">
    <source>
        <dbReference type="ARBA" id="ARBA00022475"/>
    </source>
</evidence>
<dbReference type="PANTHER" id="PTHR42920">
    <property type="entry name" value="OS03G0707200 PROTEIN-RELATED"/>
    <property type="match status" value="1"/>
</dbReference>
<dbReference type="SUPFAM" id="SSF103481">
    <property type="entry name" value="Multidrug resistance efflux transporter EmrE"/>
    <property type="match status" value="2"/>
</dbReference>
<keyword evidence="6 7" id="KW-0472">Membrane</keyword>
<sequence length="301" mass="32750">MSTVAKGINKRRGLYADLSLLLVAIIWGGGFIVTKDILDILTPFYMNALRFTVASVTLAIIFWKKTIKITKKDLKYGSIVGMFLWIAFITQTIGLQYTTVSKSAFLTGTNVVIVPFLVWMVTKKCPDLYGMLGAFFSVIGIGLLTYQGGLNIEIGDALTLVCAIFFAAHITSVGHFAENVDPIILAIIQMGVTGILSLMGAFIFETTPQFTGNVVDLTSSLSYMTFVSTMGAFFIQNVAQKYTVSTHAAIILSLESVFGTLFGVMLMGDILNGTMIIGCVLIFCAIIIAETKLSFLFPKKE</sequence>
<feature type="transmembrane region" description="Helical" evidence="7">
    <location>
        <begin position="274"/>
        <end position="297"/>
    </location>
</feature>
<evidence type="ECO:0000256" key="1">
    <source>
        <dbReference type="ARBA" id="ARBA00004651"/>
    </source>
</evidence>
<keyword evidence="3" id="KW-1003">Cell membrane</keyword>
<comment type="similarity">
    <text evidence="2">Belongs to the EamA transporter family.</text>
</comment>
<feature type="transmembrane region" description="Helical" evidence="7">
    <location>
        <begin position="103"/>
        <end position="121"/>
    </location>
</feature>
<dbReference type="InterPro" id="IPR051258">
    <property type="entry name" value="Diverse_Substrate_Transporter"/>
</dbReference>
<organism evidence="9 10">
    <name type="scientific">Marinisporobacter balticus</name>
    <dbReference type="NCBI Taxonomy" id="2018667"/>
    <lineage>
        <taxon>Bacteria</taxon>
        <taxon>Bacillati</taxon>
        <taxon>Bacillota</taxon>
        <taxon>Clostridia</taxon>
        <taxon>Peptostreptococcales</taxon>
        <taxon>Thermotaleaceae</taxon>
        <taxon>Marinisporobacter</taxon>
    </lineage>
</organism>
<feature type="domain" description="EamA" evidence="8">
    <location>
        <begin position="154"/>
        <end position="288"/>
    </location>
</feature>
<dbReference type="RefSeq" id="WP_132246783.1">
    <property type="nucleotide sequence ID" value="NZ_SLWV01000023.1"/>
</dbReference>
<protein>
    <submittedName>
        <fullName evidence="9">Drug/metabolite transporter (DMT)-like permease</fullName>
    </submittedName>
</protein>
<dbReference type="InterPro" id="IPR037185">
    <property type="entry name" value="EmrE-like"/>
</dbReference>
<feature type="transmembrane region" description="Helical" evidence="7">
    <location>
        <begin position="158"/>
        <end position="176"/>
    </location>
</feature>
<feature type="transmembrane region" description="Helical" evidence="7">
    <location>
        <begin position="183"/>
        <end position="204"/>
    </location>
</feature>
<comment type="subcellular location">
    <subcellularLocation>
        <location evidence="1">Cell membrane</location>
        <topology evidence="1">Multi-pass membrane protein</topology>
    </subcellularLocation>
</comment>
<accession>A0A4R2KFM9</accession>
<proteinExistence type="inferred from homology"/>
<evidence type="ECO:0000256" key="2">
    <source>
        <dbReference type="ARBA" id="ARBA00007362"/>
    </source>
</evidence>
<name>A0A4R2KFM9_9FIRM</name>
<dbReference type="Pfam" id="PF00892">
    <property type="entry name" value="EamA"/>
    <property type="match status" value="2"/>
</dbReference>